<name>A0AAD7C4T4_9AGAR</name>
<evidence type="ECO:0000313" key="2">
    <source>
        <dbReference type="EMBL" id="KAJ7639026.1"/>
    </source>
</evidence>
<dbReference type="SUPFAM" id="SSF52047">
    <property type="entry name" value="RNI-like"/>
    <property type="match status" value="1"/>
</dbReference>
<dbReference type="SMART" id="SM00256">
    <property type="entry name" value="FBOX"/>
    <property type="match status" value="1"/>
</dbReference>
<protein>
    <recommendedName>
        <fullName evidence="1">F-box domain-containing protein</fullName>
    </recommendedName>
</protein>
<dbReference type="PROSITE" id="PS50181">
    <property type="entry name" value="FBOX"/>
    <property type="match status" value="1"/>
</dbReference>
<evidence type="ECO:0000259" key="1">
    <source>
        <dbReference type="PROSITE" id="PS50181"/>
    </source>
</evidence>
<dbReference type="AlphaFoldDB" id="A0AAD7C4T4"/>
<keyword evidence="3" id="KW-1185">Reference proteome</keyword>
<comment type="caution">
    <text evidence="2">The sequence shown here is derived from an EMBL/GenBank/DDBJ whole genome shotgun (WGS) entry which is preliminary data.</text>
</comment>
<dbReference type="Pfam" id="PF00646">
    <property type="entry name" value="F-box"/>
    <property type="match status" value="1"/>
</dbReference>
<evidence type="ECO:0000313" key="3">
    <source>
        <dbReference type="Proteomes" id="UP001221142"/>
    </source>
</evidence>
<feature type="domain" description="F-box" evidence="1">
    <location>
        <begin position="1"/>
        <end position="43"/>
    </location>
</feature>
<proteinExistence type="predicted"/>
<dbReference type="EMBL" id="JARKIF010000005">
    <property type="protein sequence ID" value="KAJ7639026.1"/>
    <property type="molecule type" value="Genomic_DNA"/>
</dbReference>
<sequence>MLDLPDELLLLILDHSDLHSLLSLSVLCRRLHYIALPLYFTRHGIEHPTEHAKFDMLDNGKDVLSALQVALFVPSIGELSCVFPHYQSIHPLFSHIRRLCRLFARLAFVHRVTLVLDGHASLCGDSSDEGAATWAVEFGALLNTILQRGCSHFTVRYGQFFTKALRSRPSRPAQFFRNLRQTELQLESATDVAMEFDSEMSNLTHFSIESAVFLVPPCLSWSLSALEHCPITCLEIFGIALQTKVWSVMLPAIAAAIPALAELGLSKLYGIAGIDILQFLAKLPRLKRLTIGYTEYSKRVQSSCPDSGPVPKLYDLIHLSAPSTFISHFLKKKTLPSLESLCITPRTLILGSRGMRHIGRSVSDIVRRLEKYKLAPTVSLEIHRGRDADSEMAADLAMLPGEDLMRSLRAITRLIIYSDVGLATVEFGTLARWIACFPALEEVSLRVDEDVTWPSMDYVRRAISERNPHVKSLELNGVRLSENSREMPPSITGV</sequence>
<dbReference type="InterPro" id="IPR032675">
    <property type="entry name" value="LRR_dom_sf"/>
</dbReference>
<gene>
    <name evidence="2" type="ORF">FB45DRAFT_1055220</name>
</gene>
<accession>A0AAD7C4T4</accession>
<dbReference type="SUPFAM" id="SSF81383">
    <property type="entry name" value="F-box domain"/>
    <property type="match status" value="1"/>
</dbReference>
<reference evidence="2" key="1">
    <citation type="submission" date="2023-03" db="EMBL/GenBank/DDBJ databases">
        <title>Massive genome expansion in bonnet fungi (Mycena s.s.) driven by repeated elements and novel gene families across ecological guilds.</title>
        <authorList>
            <consortium name="Lawrence Berkeley National Laboratory"/>
            <person name="Harder C.B."/>
            <person name="Miyauchi S."/>
            <person name="Viragh M."/>
            <person name="Kuo A."/>
            <person name="Thoen E."/>
            <person name="Andreopoulos B."/>
            <person name="Lu D."/>
            <person name="Skrede I."/>
            <person name="Drula E."/>
            <person name="Henrissat B."/>
            <person name="Morin E."/>
            <person name="Kohler A."/>
            <person name="Barry K."/>
            <person name="LaButti K."/>
            <person name="Morin E."/>
            <person name="Salamov A."/>
            <person name="Lipzen A."/>
            <person name="Mereny Z."/>
            <person name="Hegedus B."/>
            <person name="Baldrian P."/>
            <person name="Stursova M."/>
            <person name="Weitz H."/>
            <person name="Taylor A."/>
            <person name="Grigoriev I.V."/>
            <person name="Nagy L.G."/>
            <person name="Martin F."/>
            <person name="Kauserud H."/>
        </authorList>
    </citation>
    <scope>NUCLEOTIDE SEQUENCE</scope>
    <source>
        <strain evidence="2">9284</strain>
    </source>
</reference>
<dbReference type="InterPro" id="IPR001810">
    <property type="entry name" value="F-box_dom"/>
</dbReference>
<dbReference type="InterPro" id="IPR036047">
    <property type="entry name" value="F-box-like_dom_sf"/>
</dbReference>
<organism evidence="2 3">
    <name type="scientific">Roridomyces roridus</name>
    <dbReference type="NCBI Taxonomy" id="1738132"/>
    <lineage>
        <taxon>Eukaryota</taxon>
        <taxon>Fungi</taxon>
        <taxon>Dikarya</taxon>
        <taxon>Basidiomycota</taxon>
        <taxon>Agaricomycotina</taxon>
        <taxon>Agaricomycetes</taxon>
        <taxon>Agaricomycetidae</taxon>
        <taxon>Agaricales</taxon>
        <taxon>Marasmiineae</taxon>
        <taxon>Mycenaceae</taxon>
        <taxon>Roridomyces</taxon>
    </lineage>
</organism>
<dbReference type="Proteomes" id="UP001221142">
    <property type="component" value="Unassembled WGS sequence"/>
</dbReference>
<dbReference type="Gene3D" id="3.80.10.10">
    <property type="entry name" value="Ribonuclease Inhibitor"/>
    <property type="match status" value="1"/>
</dbReference>